<dbReference type="InterPro" id="IPR029052">
    <property type="entry name" value="Metallo-depent_PP-like"/>
</dbReference>
<feature type="transmembrane region" description="Helical" evidence="1">
    <location>
        <begin position="6"/>
        <end position="23"/>
    </location>
</feature>
<protein>
    <submittedName>
        <fullName evidence="3">Metallophosphoesterase</fullName>
    </submittedName>
</protein>
<evidence type="ECO:0000313" key="3">
    <source>
        <dbReference type="EMBL" id="MCM2676604.1"/>
    </source>
</evidence>
<dbReference type="Proteomes" id="UP001203665">
    <property type="component" value="Unassembled WGS sequence"/>
</dbReference>
<evidence type="ECO:0000313" key="4">
    <source>
        <dbReference type="Proteomes" id="UP001203665"/>
    </source>
</evidence>
<sequence>MNTTFGLVIFLTIYAVISFYIGYNGWKWGKAALALKWKKTYILVILLLSSAYILSMFLSSRILQLVGGYWLVIFGYCCIILPIINLVYFISKRNVKWKIRSGYVTLAFFAFVLIYGSYNAWTPTVRDYSIEINNPDKEMQGEQIKLLIAADLHLGEVIGERHLQRFVEVVQQEEPDLVLLSGDIIDNSISPYFANNLSDTMSQLDAPLGVYAVPGNHDYYGGDLYLLRDEFKEIGFNFLMDEIETVNDQLTIIGRNDYTDKDRQSIEQLMDQADNNLPVIMLDHQPREITEAQQSGVDLIISGHTHRGQVFQANLITSALYENDWGHLQKDQLHSFTTSGFGFWGPALRIGSRSEVMTVTLNY</sequence>
<reference evidence="3" key="1">
    <citation type="submission" date="2022-06" db="EMBL/GenBank/DDBJ databases">
        <title>Alkalicoccobacillus porphyridii sp. nov., isolated from a marine red alga, Porphyridium purpureum and reclassification of Shouchella plakortidis and Shouchella gibsonii as Alkalicoccobacillus plakortidis comb. nov. and Alkalicoccobacillus gibsonii comb. nov.</title>
        <authorList>
            <person name="Kim K.H."/>
            <person name="Lee J.K."/>
            <person name="Han D.M."/>
            <person name="Baek J.H."/>
            <person name="Jeon C.O."/>
        </authorList>
    </citation>
    <scope>NUCLEOTIDE SEQUENCE</scope>
    <source>
        <strain evidence="3">DSM 19153</strain>
    </source>
</reference>
<feature type="transmembrane region" description="Helical" evidence="1">
    <location>
        <begin position="102"/>
        <end position="121"/>
    </location>
</feature>
<dbReference type="PANTHER" id="PTHR31302:SF0">
    <property type="entry name" value="TRANSMEMBRANE PROTEIN WITH METALLOPHOSPHOESTERASE DOMAIN"/>
    <property type="match status" value="1"/>
</dbReference>
<dbReference type="CDD" id="cd07385">
    <property type="entry name" value="MPP_YkuE_C"/>
    <property type="match status" value="1"/>
</dbReference>
<dbReference type="InterPro" id="IPR051158">
    <property type="entry name" value="Metallophosphoesterase_sf"/>
</dbReference>
<comment type="caution">
    <text evidence="3">The sequence shown here is derived from an EMBL/GenBank/DDBJ whole genome shotgun (WGS) entry which is preliminary data.</text>
</comment>
<keyword evidence="1" id="KW-0812">Transmembrane</keyword>
<feature type="transmembrane region" description="Helical" evidence="1">
    <location>
        <begin position="69"/>
        <end position="90"/>
    </location>
</feature>
<accession>A0ABT0XMY7</accession>
<evidence type="ECO:0000259" key="2">
    <source>
        <dbReference type="Pfam" id="PF00149"/>
    </source>
</evidence>
<keyword evidence="1" id="KW-0472">Membrane</keyword>
<name>A0ABT0XMY7_9BACI</name>
<feature type="domain" description="Calcineurin-like phosphoesterase" evidence="2">
    <location>
        <begin position="145"/>
        <end position="307"/>
    </location>
</feature>
<keyword evidence="4" id="KW-1185">Reference proteome</keyword>
<dbReference type="RefSeq" id="WP_251609378.1">
    <property type="nucleotide sequence ID" value="NZ_JAMQJY010000002.1"/>
</dbReference>
<keyword evidence="1" id="KW-1133">Transmembrane helix</keyword>
<dbReference type="PANTHER" id="PTHR31302">
    <property type="entry name" value="TRANSMEMBRANE PROTEIN WITH METALLOPHOSPHOESTERASE DOMAIN-RELATED"/>
    <property type="match status" value="1"/>
</dbReference>
<organism evidence="3 4">
    <name type="scientific">Alkalicoccobacillus plakortidis</name>
    <dbReference type="NCBI Taxonomy" id="444060"/>
    <lineage>
        <taxon>Bacteria</taxon>
        <taxon>Bacillati</taxon>
        <taxon>Bacillota</taxon>
        <taxon>Bacilli</taxon>
        <taxon>Bacillales</taxon>
        <taxon>Bacillaceae</taxon>
        <taxon>Alkalicoccobacillus</taxon>
    </lineage>
</organism>
<evidence type="ECO:0000256" key="1">
    <source>
        <dbReference type="SAM" id="Phobius"/>
    </source>
</evidence>
<dbReference type="Gene3D" id="3.60.21.10">
    <property type="match status" value="1"/>
</dbReference>
<gene>
    <name evidence="3" type="ORF">NDM98_14755</name>
</gene>
<proteinExistence type="predicted"/>
<dbReference type="EMBL" id="JAMQJY010000002">
    <property type="protein sequence ID" value="MCM2676604.1"/>
    <property type="molecule type" value="Genomic_DNA"/>
</dbReference>
<dbReference type="InterPro" id="IPR004843">
    <property type="entry name" value="Calcineurin-like_PHP"/>
</dbReference>
<dbReference type="Pfam" id="PF00149">
    <property type="entry name" value="Metallophos"/>
    <property type="match status" value="1"/>
</dbReference>
<feature type="transmembrane region" description="Helical" evidence="1">
    <location>
        <begin position="43"/>
        <end position="63"/>
    </location>
</feature>
<dbReference type="SUPFAM" id="SSF56300">
    <property type="entry name" value="Metallo-dependent phosphatases"/>
    <property type="match status" value="1"/>
</dbReference>